<dbReference type="InterPro" id="IPR005119">
    <property type="entry name" value="LysR_subst-bd"/>
</dbReference>
<proteinExistence type="inferred from homology"/>
<dbReference type="SUPFAM" id="SSF46785">
    <property type="entry name" value="Winged helix' DNA-binding domain"/>
    <property type="match status" value="1"/>
</dbReference>
<feature type="domain" description="HTH lysR-type" evidence="6">
    <location>
        <begin position="23"/>
        <end position="78"/>
    </location>
</feature>
<dbReference type="InterPro" id="IPR000847">
    <property type="entry name" value="LysR_HTH_N"/>
</dbReference>
<dbReference type="Pfam" id="PF00126">
    <property type="entry name" value="HTH_1"/>
    <property type="match status" value="1"/>
</dbReference>
<dbReference type="Gene3D" id="1.10.10.10">
    <property type="entry name" value="Winged helix-like DNA-binding domain superfamily/Winged helix DNA-binding domain"/>
    <property type="match status" value="1"/>
</dbReference>
<dbReference type="InterPro" id="IPR036390">
    <property type="entry name" value="WH_DNA-bd_sf"/>
</dbReference>
<evidence type="ECO:0000313" key="8">
    <source>
        <dbReference type="EMBL" id="RXH06823.1"/>
    </source>
</evidence>
<evidence type="ECO:0000256" key="4">
    <source>
        <dbReference type="ARBA" id="ARBA00023125"/>
    </source>
</evidence>
<keyword evidence="10" id="KW-1185">Reference proteome</keyword>
<comment type="function">
    <text evidence="1">NodD regulates the expression of the nodABCFE genes which encode other nodulation proteins. NodD is also a negative regulator of its own expression. Binds flavonoids as inducers.</text>
</comment>
<dbReference type="AlphaFoldDB" id="A0AAE5X2F8"/>
<dbReference type="Pfam" id="PF03466">
    <property type="entry name" value="LysR_substrate"/>
    <property type="match status" value="1"/>
</dbReference>
<organism evidence="7 9">
    <name type="scientific">Bradyrhizobium guangzhouense</name>
    <dbReference type="NCBI Taxonomy" id="1325095"/>
    <lineage>
        <taxon>Bacteria</taxon>
        <taxon>Pseudomonadati</taxon>
        <taxon>Pseudomonadota</taxon>
        <taxon>Alphaproteobacteria</taxon>
        <taxon>Hyphomicrobiales</taxon>
        <taxon>Nitrobacteraceae</taxon>
        <taxon>Bradyrhizobium</taxon>
    </lineage>
</organism>
<dbReference type="PANTHER" id="PTHR30537">
    <property type="entry name" value="HTH-TYPE TRANSCRIPTIONAL REGULATOR"/>
    <property type="match status" value="1"/>
</dbReference>
<dbReference type="GO" id="GO:0003700">
    <property type="term" value="F:DNA-binding transcription factor activity"/>
    <property type="evidence" value="ECO:0007669"/>
    <property type="project" value="InterPro"/>
</dbReference>
<protein>
    <submittedName>
        <fullName evidence="7">LysR family transcriptional regulator</fullName>
    </submittedName>
</protein>
<dbReference type="PANTHER" id="PTHR30537:SF3">
    <property type="entry name" value="TRANSCRIPTIONAL REGULATORY PROTEIN"/>
    <property type="match status" value="1"/>
</dbReference>
<reference evidence="7 9" key="1">
    <citation type="submission" date="2018-06" db="EMBL/GenBank/DDBJ databases">
        <title>Comparative genomics of rhizobia nodulating Arachis hypogaea in China.</title>
        <authorList>
            <person name="Li Y."/>
        </authorList>
    </citation>
    <scope>NUCLEOTIDE SEQUENCE [LARGE SCALE GENOMIC DNA]</scope>
    <source>
        <strain evidence="7 9">CCBAU 51670</strain>
    </source>
</reference>
<evidence type="ECO:0000313" key="10">
    <source>
        <dbReference type="Proteomes" id="UP000290401"/>
    </source>
</evidence>
<evidence type="ECO:0000256" key="3">
    <source>
        <dbReference type="ARBA" id="ARBA00023015"/>
    </source>
</evidence>
<evidence type="ECO:0000313" key="9">
    <source>
        <dbReference type="Proteomes" id="UP000288972"/>
    </source>
</evidence>
<keyword evidence="5" id="KW-0804">Transcription</keyword>
<evidence type="ECO:0000256" key="1">
    <source>
        <dbReference type="ARBA" id="ARBA00003502"/>
    </source>
</evidence>
<dbReference type="EMBL" id="RDQZ01000042">
    <property type="protein sequence ID" value="RXH06823.1"/>
    <property type="molecule type" value="Genomic_DNA"/>
</dbReference>
<evidence type="ECO:0000313" key="7">
    <source>
        <dbReference type="EMBL" id="QAU47433.1"/>
    </source>
</evidence>
<dbReference type="GO" id="GO:0043565">
    <property type="term" value="F:sequence-specific DNA binding"/>
    <property type="evidence" value="ECO:0007669"/>
    <property type="project" value="TreeGrafter"/>
</dbReference>
<sequence>MQQVSHRGAALMQHHEEALNASWDDLKLFLACAKFKSFRNAAEELGLTSTTLMRRIDRLEESIGCKLFLRDQSGLTLSDEGTAMIADVAHMERHAFNVFRRASRSSNDMSGTVRVAVTEGPGNFWILPRLIDFQKTYRKITVDLRCAMEQADVARLESDIAIQLEPPTNPDLIVAKLGRLHIYPFVSREYANLYGLPATLAELPNHRIIKQNAPQVDDSAYARVLGLKSLEGIVGIKTNSSVGVLYAVERGAGIGFLPTVSIALGAPLVAVDLGVSHHADLWLTYHKEFRASERHKIVVDWLKKIFDPKSHPCFRDEFIHPNTLVPMMTAARDGFGLSGYIAATPT</sequence>
<accession>A0AAE5X2F8</accession>
<dbReference type="InterPro" id="IPR058163">
    <property type="entry name" value="LysR-type_TF_proteobact-type"/>
</dbReference>
<dbReference type="PROSITE" id="PS50931">
    <property type="entry name" value="HTH_LYSR"/>
    <property type="match status" value="1"/>
</dbReference>
<gene>
    <name evidence="8" type="ORF">EAS56_33775</name>
    <name evidence="7" type="ORF">XH91_20170</name>
</gene>
<evidence type="ECO:0000256" key="2">
    <source>
        <dbReference type="ARBA" id="ARBA00009437"/>
    </source>
</evidence>
<comment type="similarity">
    <text evidence="2">Belongs to the LysR transcriptional regulatory family.</text>
</comment>
<name>A0AAE5X2F8_9BRAD</name>
<dbReference type="Gene3D" id="3.40.190.290">
    <property type="match status" value="1"/>
</dbReference>
<keyword evidence="3" id="KW-0805">Transcription regulation</keyword>
<dbReference type="EMBL" id="CP030053">
    <property type="protein sequence ID" value="QAU47433.1"/>
    <property type="molecule type" value="Genomic_DNA"/>
</dbReference>
<dbReference type="KEGG" id="bgz:XH91_20170"/>
<dbReference type="Proteomes" id="UP000288972">
    <property type="component" value="Chromosome"/>
</dbReference>
<reference evidence="8 10" key="2">
    <citation type="submission" date="2018-10" db="EMBL/GenBank/DDBJ databases">
        <title>Bradyrhizobium sp. nov., effective nodules isolated from peanut in China.</title>
        <authorList>
            <person name="Li Y."/>
        </authorList>
    </citation>
    <scope>NUCLEOTIDE SEQUENCE [LARGE SCALE GENOMIC DNA]</scope>
    <source>
        <strain evidence="8 10">CCBAU 53426</strain>
    </source>
</reference>
<evidence type="ECO:0000259" key="6">
    <source>
        <dbReference type="PROSITE" id="PS50931"/>
    </source>
</evidence>
<dbReference type="InterPro" id="IPR036388">
    <property type="entry name" value="WH-like_DNA-bd_sf"/>
</dbReference>
<dbReference type="Proteomes" id="UP000290401">
    <property type="component" value="Unassembled WGS sequence"/>
</dbReference>
<dbReference type="SUPFAM" id="SSF53850">
    <property type="entry name" value="Periplasmic binding protein-like II"/>
    <property type="match status" value="1"/>
</dbReference>
<dbReference type="RefSeq" id="WP_128952180.1">
    <property type="nucleotide sequence ID" value="NZ_CP030053.1"/>
</dbReference>
<dbReference type="GO" id="GO:0006351">
    <property type="term" value="P:DNA-templated transcription"/>
    <property type="evidence" value="ECO:0007669"/>
    <property type="project" value="TreeGrafter"/>
</dbReference>
<keyword evidence="4" id="KW-0238">DNA-binding</keyword>
<evidence type="ECO:0000256" key="5">
    <source>
        <dbReference type="ARBA" id="ARBA00023163"/>
    </source>
</evidence>